<dbReference type="PROSITE" id="PS51197">
    <property type="entry name" value="HTH_RRF2_2"/>
    <property type="match status" value="1"/>
</dbReference>
<dbReference type="PANTHER" id="PTHR33221">
    <property type="entry name" value="WINGED HELIX-TURN-HELIX TRANSCRIPTIONAL REGULATOR, RRF2 FAMILY"/>
    <property type="match status" value="1"/>
</dbReference>
<gene>
    <name evidence="1" type="ORF">SAMN04488055_2352</name>
</gene>
<evidence type="ECO:0000313" key="2">
    <source>
        <dbReference type="Proteomes" id="UP000185003"/>
    </source>
</evidence>
<protein>
    <submittedName>
        <fullName evidence="1">Rrf2 family protein</fullName>
    </submittedName>
</protein>
<name>A0A1N6FQ86_9BACT</name>
<dbReference type="InterPro" id="IPR036390">
    <property type="entry name" value="WH_DNA-bd_sf"/>
</dbReference>
<dbReference type="AlphaFoldDB" id="A0A1N6FQ86"/>
<dbReference type="SUPFAM" id="SSF46785">
    <property type="entry name" value="Winged helix' DNA-binding domain"/>
    <property type="match status" value="1"/>
</dbReference>
<sequence length="136" mass="14987">MIRSKFSTSVHILTLLASAPDEWLSSDYIASSLNSNPALVRKELSVLREAGLIESKEGKNGGSRLGKATKDIRMSDIFLLVKNGHVFGYSPNEPNPQCAVGARINGALDELFGEIDNSIYEKLYSITLAEFTKKYF</sequence>
<dbReference type="Proteomes" id="UP000185003">
    <property type="component" value="Unassembled WGS sequence"/>
</dbReference>
<reference evidence="1 2" key="1">
    <citation type="submission" date="2016-11" db="EMBL/GenBank/DDBJ databases">
        <authorList>
            <person name="Jaros S."/>
            <person name="Januszkiewicz K."/>
            <person name="Wedrychowicz H."/>
        </authorList>
    </citation>
    <scope>NUCLEOTIDE SEQUENCE [LARGE SCALE GENOMIC DNA]</scope>
    <source>
        <strain evidence="1 2">DSM 24787</strain>
    </source>
</reference>
<dbReference type="GO" id="GO:0005829">
    <property type="term" value="C:cytosol"/>
    <property type="evidence" value="ECO:0007669"/>
    <property type="project" value="TreeGrafter"/>
</dbReference>
<organism evidence="1 2">
    <name type="scientific">Chitinophaga niabensis</name>
    <dbReference type="NCBI Taxonomy" id="536979"/>
    <lineage>
        <taxon>Bacteria</taxon>
        <taxon>Pseudomonadati</taxon>
        <taxon>Bacteroidota</taxon>
        <taxon>Chitinophagia</taxon>
        <taxon>Chitinophagales</taxon>
        <taxon>Chitinophagaceae</taxon>
        <taxon>Chitinophaga</taxon>
    </lineage>
</organism>
<dbReference type="InterPro" id="IPR036388">
    <property type="entry name" value="WH-like_DNA-bd_sf"/>
</dbReference>
<dbReference type="GO" id="GO:0003700">
    <property type="term" value="F:DNA-binding transcription factor activity"/>
    <property type="evidence" value="ECO:0007669"/>
    <property type="project" value="TreeGrafter"/>
</dbReference>
<dbReference type="EMBL" id="FSRA01000001">
    <property type="protein sequence ID" value="SIN97466.1"/>
    <property type="molecule type" value="Genomic_DNA"/>
</dbReference>
<dbReference type="InterPro" id="IPR000944">
    <property type="entry name" value="Tscrpt_reg_Rrf2"/>
</dbReference>
<keyword evidence="2" id="KW-1185">Reference proteome</keyword>
<proteinExistence type="predicted"/>
<evidence type="ECO:0000313" key="1">
    <source>
        <dbReference type="EMBL" id="SIN97466.1"/>
    </source>
</evidence>
<dbReference type="Pfam" id="PF02082">
    <property type="entry name" value="Rrf2"/>
    <property type="match status" value="1"/>
</dbReference>
<dbReference type="PANTHER" id="PTHR33221:SF15">
    <property type="entry name" value="HTH-TYPE TRANSCRIPTIONAL REGULATOR YWGB-RELATED"/>
    <property type="match status" value="1"/>
</dbReference>
<dbReference type="OrthoDB" id="213028at2"/>
<dbReference type="Gene3D" id="1.10.10.10">
    <property type="entry name" value="Winged helix-like DNA-binding domain superfamily/Winged helix DNA-binding domain"/>
    <property type="match status" value="1"/>
</dbReference>
<dbReference type="RefSeq" id="WP_074239411.1">
    <property type="nucleotide sequence ID" value="NZ_FSRA01000001.1"/>
</dbReference>
<accession>A0A1N6FQ86</accession>
<dbReference type="STRING" id="536979.SAMN04488055_2352"/>